<gene>
    <name evidence="2" type="ORF">LSAT_V11C700363310</name>
</gene>
<reference evidence="2 3" key="1">
    <citation type="journal article" date="2017" name="Nat. Commun.">
        <title>Genome assembly with in vitro proximity ligation data and whole-genome triplication in lettuce.</title>
        <authorList>
            <person name="Reyes-Chin-Wo S."/>
            <person name="Wang Z."/>
            <person name="Yang X."/>
            <person name="Kozik A."/>
            <person name="Arikit S."/>
            <person name="Song C."/>
            <person name="Xia L."/>
            <person name="Froenicke L."/>
            <person name="Lavelle D.O."/>
            <person name="Truco M.J."/>
            <person name="Xia R."/>
            <person name="Zhu S."/>
            <person name="Xu C."/>
            <person name="Xu H."/>
            <person name="Xu X."/>
            <person name="Cox K."/>
            <person name="Korf I."/>
            <person name="Meyers B.C."/>
            <person name="Michelmore R.W."/>
        </authorList>
    </citation>
    <scope>NUCLEOTIDE SEQUENCE [LARGE SCALE GENOMIC DNA]</scope>
    <source>
        <strain evidence="3">cv. Salinas</strain>
        <tissue evidence="2">Seedlings</tissue>
    </source>
</reference>
<evidence type="ECO:0000313" key="3">
    <source>
        <dbReference type="Proteomes" id="UP000235145"/>
    </source>
</evidence>
<dbReference type="EMBL" id="NBSK02000007">
    <property type="protein sequence ID" value="KAJ0197330.1"/>
    <property type="molecule type" value="Genomic_DNA"/>
</dbReference>
<feature type="transmembrane region" description="Helical" evidence="1">
    <location>
        <begin position="151"/>
        <end position="176"/>
    </location>
</feature>
<name>A0A9R1V0B2_LACSA</name>
<dbReference type="GO" id="GO:0016020">
    <property type="term" value="C:membrane"/>
    <property type="evidence" value="ECO:0000318"/>
    <property type="project" value="GO_Central"/>
</dbReference>
<feature type="transmembrane region" description="Helical" evidence="1">
    <location>
        <begin position="95"/>
        <end position="118"/>
    </location>
</feature>
<dbReference type="PANTHER" id="PTHR33133">
    <property type="entry name" value="OS08G0107100 PROTEIN-RELATED"/>
    <property type="match status" value="1"/>
</dbReference>
<keyword evidence="1" id="KW-0812">Transmembrane</keyword>
<feature type="transmembrane region" description="Helical" evidence="1">
    <location>
        <begin position="232"/>
        <end position="253"/>
    </location>
</feature>
<sequence>MENKSIPQSHSSLGFFQIIKESFKTTSRNGKVLVPIMLFVFVSFSMLDFAEKYLLAPVVKDIVLQLAIHPNMIQDLSNSIDQNMYAGALNDVREIVLVNLLIMASSSIITLTFLVAIVSSSYEAYTAKVISSKDLNSIIMKSWKRPLESSFYMGLLSLGIVFLYFISFCITAMLAVNSWALLFFGVIILTIPVCYIYMATLWMVSMVVSVLEEGYGGVKAIGRAAELMKGKRLQASLMMVLFSVAYCVVNQMAIPLTSYNLSMSTQLAIRIPFTNGLFCLVTLFMFVVYTIFYHERKTSHDKKEGKGFYLPIAAGEV</sequence>
<dbReference type="Proteomes" id="UP000235145">
    <property type="component" value="Unassembled WGS sequence"/>
</dbReference>
<dbReference type="AlphaFoldDB" id="A0A9R1V0B2"/>
<organism evidence="2 3">
    <name type="scientific">Lactuca sativa</name>
    <name type="common">Garden lettuce</name>
    <dbReference type="NCBI Taxonomy" id="4236"/>
    <lineage>
        <taxon>Eukaryota</taxon>
        <taxon>Viridiplantae</taxon>
        <taxon>Streptophyta</taxon>
        <taxon>Embryophyta</taxon>
        <taxon>Tracheophyta</taxon>
        <taxon>Spermatophyta</taxon>
        <taxon>Magnoliopsida</taxon>
        <taxon>eudicotyledons</taxon>
        <taxon>Gunneridae</taxon>
        <taxon>Pentapetalae</taxon>
        <taxon>asterids</taxon>
        <taxon>campanulids</taxon>
        <taxon>Asterales</taxon>
        <taxon>Asteraceae</taxon>
        <taxon>Cichorioideae</taxon>
        <taxon>Cichorieae</taxon>
        <taxon>Lactucinae</taxon>
        <taxon>Lactuca</taxon>
    </lineage>
</organism>
<keyword evidence="3" id="KW-1185">Reference proteome</keyword>
<feature type="transmembrane region" description="Helical" evidence="1">
    <location>
        <begin position="182"/>
        <end position="211"/>
    </location>
</feature>
<proteinExistence type="predicted"/>
<accession>A0A9R1V0B2</accession>
<evidence type="ECO:0000313" key="2">
    <source>
        <dbReference type="EMBL" id="KAJ0197330.1"/>
    </source>
</evidence>
<evidence type="ECO:0000256" key="1">
    <source>
        <dbReference type="SAM" id="Phobius"/>
    </source>
</evidence>
<dbReference type="Gramene" id="rna-gnl|WGS:NBSK|LSAT_7X52621_mrna">
    <property type="protein sequence ID" value="cds-PLY75432.1"/>
    <property type="gene ID" value="gene-LSAT_7X52621"/>
</dbReference>
<dbReference type="OrthoDB" id="777403at2759"/>
<feature type="transmembrane region" description="Helical" evidence="1">
    <location>
        <begin position="273"/>
        <end position="293"/>
    </location>
</feature>
<protein>
    <submittedName>
        <fullName evidence="2">Uncharacterized protein</fullName>
    </submittedName>
</protein>
<keyword evidence="1" id="KW-0472">Membrane</keyword>
<dbReference type="PANTHER" id="PTHR33133:SF39">
    <property type="entry name" value="ABC TRANSPORTER PERMEASE"/>
    <property type="match status" value="1"/>
</dbReference>
<keyword evidence="1" id="KW-1133">Transmembrane helix</keyword>
<comment type="caution">
    <text evidence="2">The sequence shown here is derived from an EMBL/GenBank/DDBJ whole genome shotgun (WGS) entry which is preliminary data.</text>
</comment>